<dbReference type="GO" id="GO:0046975">
    <property type="term" value="F:histone H3K36 methyltransferase activity"/>
    <property type="evidence" value="ECO:0007669"/>
    <property type="project" value="TreeGrafter"/>
</dbReference>
<dbReference type="GO" id="GO:0035861">
    <property type="term" value="C:site of double-strand break"/>
    <property type="evidence" value="ECO:0007669"/>
    <property type="project" value="TreeGrafter"/>
</dbReference>
<keyword evidence="2" id="KW-1185">Reference proteome</keyword>
<dbReference type="GO" id="GO:0000014">
    <property type="term" value="F:single-stranded DNA endodeoxyribonuclease activity"/>
    <property type="evidence" value="ECO:0007669"/>
    <property type="project" value="TreeGrafter"/>
</dbReference>
<dbReference type="GO" id="GO:0000729">
    <property type="term" value="P:DNA double-strand break processing"/>
    <property type="evidence" value="ECO:0007669"/>
    <property type="project" value="TreeGrafter"/>
</dbReference>
<dbReference type="EMBL" id="BGPR01040395">
    <property type="protein sequence ID" value="GBO16507.1"/>
    <property type="molecule type" value="Genomic_DNA"/>
</dbReference>
<dbReference type="GO" id="GO:0000793">
    <property type="term" value="C:condensed chromosome"/>
    <property type="evidence" value="ECO:0007669"/>
    <property type="project" value="TreeGrafter"/>
</dbReference>
<dbReference type="InterPro" id="IPR052709">
    <property type="entry name" value="Transposase-MT_Hybrid"/>
</dbReference>
<reference evidence="1 2" key="1">
    <citation type="journal article" date="2019" name="Sci. Rep.">
        <title>Orb-weaving spider Araneus ventricosus genome elucidates the spidroin gene catalogue.</title>
        <authorList>
            <person name="Kono N."/>
            <person name="Nakamura H."/>
            <person name="Ohtoshi R."/>
            <person name="Moran D.A.P."/>
            <person name="Shinohara A."/>
            <person name="Yoshida Y."/>
            <person name="Fujiwara M."/>
            <person name="Mori M."/>
            <person name="Tomita M."/>
            <person name="Arakawa K."/>
        </authorList>
    </citation>
    <scope>NUCLEOTIDE SEQUENCE [LARGE SCALE GENOMIC DNA]</scope>
</reference>
<evidence type="ECO:0008006" key="3">
    <source>
        <dbReference type="Google" id="ProtNLM"/>
    </source>
</evidence>
<dbReference type="GO" id="GO:0031297">
    <property type="term" value="P:replication fork processing"/>
    <property type="evidence" value="ECO:0007669"/>
    <property type="project" value="TreeGrafter"/>
</dbReference>
<dbReference type="GO" id="GO:0042800">
    <property type="term" value="F:histone H3K4 methyltransferase activity"/>
    <property type="evidence" value="ECO:0007669"/>
    <property type="project" value="TreeGrafter"/>
</dbReference>
<dbReference type="GO" id="GO:0006303">
    <property type="term" value="P:double-strand break repair via nonhomologous end joining"/>
    <property type="evidence" value="ECO:0007669"/>
    <property type="project" value="TreeGrafter"/>
</dbReference>
<sequence length="95" mass="11351">MDNVKRAFDEKRPELTNRKGVVCHQDNAKLHLSLATRRKLYGLSWDIVLHLPYCPDLAPSDFYMFRNLQNTLMGKKFSYLEDWKKHLQHFLSMCH</sequence>
<accession>A0A4Y2UYA2</accession>
<dbReference type="PANTHER" id="PTHR46060">
    <property type="entry name" value="MARINER MOS1 TRANSPOSASE-LIKE PROTEIN"/>
    <property type="match status" value="1"/>
</dbReference>
<organism evidence="1 2">
    <name type="scientific">Araneus ventricosus</name>
    <name type="common">Orbweaver spider</name>
    <name type="synonym">Epeira ventricosa</name>
    <dbReference type="NCBI Taxonomy" id="182803"/>
    <lineage>
        <taxon>Eukaryota</taxon>
        <taxon>Metazoa</taxon>
        <taxon>Ecdysozoa</taxon>
        <taxon>Arthropoda</taxon>
        <taxon>Chelicerata</taxon>
        <taxon>Arachnida</taxon>
        <taxon>Araneae</taxon>
        <taxon>Araneomorphae</taxon>
        <taxon>Entelegynae</taxon>
        <taxon>Araneoidea</taxon>
        <taxon>Araneidae</taxon>
        <taxon>Araneus</taxon>
    </lineage>
</organism>
<protein>
    <recommendedName>
        <fullName evidence="3">Mariner Mos1 transposase</fullName>
    </recommendedName>
</protein>
<dbReference type="GO" id="GO:0015074">
    <property type="term" value="P:DNA integration"/>
    <property type="evidence" value="ECO:0007669"/>
    <property type="project" value="TreeGrafter"/>
</dbReference>
<dbReference type="PANTHER" id="PTHR46060:SF2">
    <property type="entry name" value="HISTONE-LYSINE N-METHYLTRANSFERASE SETMAR"/>
    <property type="match status" value="1"/>
</dbReference>
<dbReference type="GO" id="GO:0044774">
    <property type="term" value="P:mitotic DNA integrity checkpoint signaling"/>
    <property type="evidence" value="ECO:0007669"/>
    <property type="project" value="TreeGrafter"/>
</dbReference>
<dbReference type="InterPro" id="IPR036397">
    <property type="entry name" value="RNaseH_sf"/>
</dbReference>
<evidence type="ECO:0000313" key="1">
    <source>
        <dbReference type="EMBL" id="GBO16507.1"/>
    </source>
</evidence>
<dbReference type="Proteomes" id="UP000499080">
    <property type="component" value="Unassembled WGS sequence"/>
</dbReference>
<dbReference type="OrthoDB" id="6431520at2759"/>
<dbReference type="AlphaFoldDB" id="A0A4Y2UYA2"/>
<dbReference type="GO" id="GO:0003690">
    <property type="term" value="F:double-stranded DNA binding"/>
    <property type="evidence" value="ECO:0007669"/>
    <property type="project" value="TreeGrafter"/>
</dbReference>
<evidence type="ECO:0000313" key="2">
    <source>
        <dbReference type="Proteomes" id="UP000499080"/>
    </source>
</evidence>
<proteinExistence type="predicted"/>
<dbReference type="GO" id="GO:0005634">
    <property type="term" value="C:nucleus"/>
    <property type="evidence" value="ECO:0007669"/>
    <property type="project" value="TreeGrafter"/>
</dbReference>
<dbReference type="Gene3D" id="3.30.420.10">
    <property type="entry name" value="Ribonuclease H-like superfamily/Ribonuclease H"/>
    <property type="match status" value="1"/>
</dbReference>
<comment type="caution">
    <text evidence="1">The sequence shown here is derived from an EMBL/GenBank/DDBJ whole genome shotgun (WGS) entry which is preliminary data.</text>
</comment>
<dbReference type="GO" id="GO:0003697">
    <property type="term" value="F:single-stranded DNA binding"/>
    <property type="evidence" value="ECO:0007669"/>
    <property type="project" value="TreeGrafter"/>
</dbReference>
<dbReference type="GO" id="GO:0044547">
    <property type="term" value="F:DNA topoisomerase binding"/>
    <property type="evidence" value="ECO:0007669"/>
    <property type="project" value="TreeGrafter"/>
</dbReference>
<name>A0A4Y2UYA2_ARAVE</name>
<gene>
    <name evidence="1" type="ORF">AVEN_168229_1</name>
</gene>